<dbReference type="SUPFAM" id="SSF48484">
    <property type="entry name" value="Lipoxigenase"/>
    <property type="match status" value="1"/>
</dbReference>
<evidence type="ECO:0000256" key="15">
    <source>
        <dbReference type="SAM" id="MobiDB-lite"/>
    </source>
</evidence>
<dbReference type="OrthoDB" id="407298at2759"/>
<dbReference type="PROSITE" id="PS50095">
    <property type="entry name" value="PLAT"/>
    <property type="match status" value="1"/>
</dbReference>
<keyword evidence="19" id="KW-1185">Reference proteome</keyword>
<dbReference type="GO" id="GO:0016165">
    <property type="term" value="F:linoleate 13S-lipoxygenase activity"/>
    <property type="evidence" value="ECO:0007669"/>
    <property type="project" value="UniProtKB-ARBA"/>
</dbReference>
<dbReference type="GO" id="GO:0006633">
    <property type="term" value="P:fatty acid biosynthetic process"/>
    <property type="evidence" value="ECO:0007669"/>
    <property type="project" value="UniProtKB-KW"/>
</dbReference>
<evidence type="ECO:0000256" key="8">
    <source>
        <dbReference type="ARBA" id="ARBA00023002"/>
    </source>
</evidence>
<evidence type="ECO:0000259" key="16">
    <source>
        <dbReference type="PROSITE" id="PS50095"/>
    </source>
</evidence>
<feature type="domain" description="PLAT" evidence="16">
    <location>
        <begin position="83"/>
        <end position="205"/>
    </location>
</feature>
<dbReference type="FunFam" id="4.10.375.10:FF:000001">
    <property type="entry name" value="Lipoxygenase"/>
    <property type="match status" value="1"/>
</dbReference>
<dbReference type="EMBL" id="CM018031">
    <property type="protein sequence ID" value="KAA8549842.1"/>
    <property type="molecule type" value="Genomic_DNA"/>
</dbReference>
<dbReference type="Pfam" id="PF00305">
    <property type="entry name" value="Lipoxygenase"/>
    <property type="match status" value="1"/>
</dbReference>
<evidence type="ECO:0000256" key="4">
    <source>
        <dbReference type="ARBA" id="ARBA00022723"/>
    </source>
</evidence>
<dbReference type="SMART" id="SM00308">
    <property type="entry name" value="LH2"/>
    <property type="match status" value="1"/>
</dbReference>
<evidence type="ECO:0000256" key="9">
    <source>
        <dbReference type="ARBA" id="ARBA00023004"/>
    </source>
</evidence>
<dbReference type="PROSITE" id="PS00711">
    <property type="entry name" value="LIPOXYGENASE_1"/>
    <property type="match status" value="1"/>
</dbReference>
<keyword evidence="11 14" id="KW-0275">Fatty acid biosynthesis</keyword>
<dbReference type="PROSITE" id="PS00081">
    <property type="entry name" value="LIPOXYGENASE_2"/>
    <property type="match status" value="1"/>
</dbReference>
<dbReference type="PANTHER" id="PTHR11771">
    <property type="entry name" value="LIPOXYGENASE"/>
    <property type="match status" value="1"/>
</dbReference>
<dbReference type="GO" id="GO:0046872">
    <property type="term" value="F:metal ion binding"/>
    <property type="evidence" value="ECO:0007669"/>
    <property type="project" value="UniProtKB-UniRule"/>
</dbReference>
<dbReference type="SUPFAM" id="SSF49723">
    <property type="entry name" value="Lipase/lipooxygenase domain (PLAT/LH2 domain)"/>
    <property type="match status" value="1"/>
</dbReference>
<keyword evidence="4 13" id="KW-0479">Metal-binding</keyword>
<evidence type="ECO:0000256" key="11">
    <source>
        <dbReference type="ARBA" id="ARBA00023160"/>
    </source>
</evidence>
<dbReference type="PRINTS" id="PR00468">
    <property type="entry name" value="PLTLPOXGNASE"/>
</dbReference>
<dbReference type="Pfam" id="PF01477">
    <property type="entry name" value="PLAT"/>
    <property type="match status" value="1"/>
</dbReference>
<dbReference type="GO" id="GO:0034440">
    <property type="term" value="P:lipid oxidation"/>
    <property type="evidence" value="ECO:0007669"/>
    <property type="project" value="InterPro"/>
</dbReference>
<evidence type="ECO:0000256" key="14">
    <source>
        <dbReference type="RuleBase" id="RU003975"/>
    </source>
</evidence>
<keyword evidence="8 13" id="KW-0560">Oxidoreductase</keyword>
<evidence type="ECO:0000256" key="10">
    <source>
        <dbReference type="ARBA" id="ARBA00023098"/>
    </source>
</evidence>
<dbReference type="InterPro" id="IPR027433">
    <property type="entry name" value="Lipoxygenase_dom_3"/>
</dbReference>
<evidence type="ECO:0000256" key="13">
    <source>
        <dbReference type="RuleBase" id="RU003974"/>
    </source>
</evidence>
<protein>
    <recommendedName>
        <fullName evidence="14">Lipoxygenase</fullName>
        <ecNumber evidence="14">1.13.11.-</ecNumber>
    </recommendedName>
</protein>
<dbReference type="Proteomes" id="UP000325577">
    <property type="component" value="Linkage Group LG0"/>
</dbReference>
<dbReference type="InterPro" id="IPR020833">
    <property type="entry name" value="LipOase_Fe_BS"/>
</dbReference>
<comment type="function">
    <text evidence="14">Plant lipoxygenase may be involved in a number of diverse aspects of plant physiology including growth and development, pest resistance, and senescence or responses to wounding.</text>
</comment>
<feature type="domain" description="Lipoxygenase" evidence="17">
    <location>
        <begin position="208"/>
        <end position="797"/>
    </location>
</feature>
<gene>
    <name evidence="18" type="ORF">F0562_001526</name>
</gene>
<sequence length="797" mass="92508">MLKTSPVYHYQSSGPARTLFPWHMPFASGSSTSIASFPVILPKPVFRLRKQNNVYACLGTTSVVLPTLPTEKEKKINFTSVKAVLTAKPIDGFDINEYSFGRTLILELLSAQLDHHTDKEKGTIKGRMTYEMNKERKEVKYEYDFIVPENFGQIGAVYVENEHHKEIYVKTIVIGDFPNGNPVNVTCNSWVQPKSDNADKRLFFTNKSYLPAQTPLGLSRLREEELKKLQGNGQGERKKSDRIYDYDVYNDIGEPDKSPELARPVLGGDKHPYPRRCRTGRSPCKTDHSSETRSANFYVPRDEAFSDVKEQSLKTIFSALQRTFVGLFAVHEDKDLPFTSLNDIDKLFNEGVKLPPLSKDLLPRISKHIDILQFQTPEIVNRDKFSWLRDEEFSRQTLAGLNPYTIQLVKEWPLKSKLDPKIYGEPESKITKELVEQEIKGFMSFEEALKQKKLFVLDYHDLLLPYVNRVRELKMTTLYGSRTLFFLTPDGTLRPIAIELTRPPGNWDDHQWKKVFRPAGDATRNWLWRFAKAHVLAHDSILHQLVSHWLRTHCAVEPYIIATNRQLSRMHPIYRLLHPHFRFTMEINALARQQLISAGGIIELTFSPLKYSMELSSVVYDQQWQFDLQALPQDLINRGMAEKDSTAPHGVKLTIEDYPFANDGLLLWDAIKQWVTDYVSYYYQNDDIVEYDEEIKQWWIEIRTKGHADKKNESWWPQLKTREDLVEILTTMIWVTSGHHAAVNFGQYTFGGYFPNRPTVARNRNAYRTVVKSWKLFLKNPELALLTMLFLRKFKVQ</sequence>
<comment type="caution">
    <text evidence="12">Lacks conserved residue(s) required for the propagation of feature annotation.</text>
</comment>
<dbReference type="InterPro" id="IPR001024">
    <property type="entry name" value="PLAT/LH2_dom"/>
</dbReference>
<evidence type="ECO:0000313" key="19">
    <source>
        <dbReference type="Proteomes" id="UP000325577"/>
    </source>
</evidence>
<dbReference type="Gene3D" id="4.10.372.10">
    <property type="entry name" value="Lipoxygenase-1, Domain 3"/>
    <property type="match status" value="1"/>
</dbReference>
<dbReference type="GO" id="GO:0031408">
    <property type="term" value="P:oxylipin biosynthetic process"/>
    <property type="evidence" value="ECO:0007669"/>
    <property type="project" value="UniProtKB-UniRule"/>
</dbReference>
<dbReference type="Gene3D" id="4.10.375.10">
    <property type="entry name" value="Lipoxygenase-1, Domain 2"/>
    <property type="match status" value="1"/>
</dbReference>
<reference evidence="18 19" key="1">
    <citation type="submission" date="2019-09" db="EMBL/GenBank/DDBJ databases">
        <title>A chromosome-level genome assembly of the Chinese tupelo Nyssa sinensis.</title>
        <authorList>
            <person name="Yang X."/>
            <person name="Kang M."/>
            <person name="Yang Y."/>
            <person name="Xiong H."/>
            <person name="Wang M."/>
            <person name="Zhang Z."/>
            <person name="Wang Z."/>
            <person name="Wu H."/>
            <person name="Ma T."/>
            <person name="Liu J."/>
            <person name="Xi Z."/>
        </authorList>
    </citation>
    <scope>NUCLEOTIDE SEQUENCE [LARGE SCALE GENOMIC DNA]</scope>
    <source>
        <strain evidence="18">J267</strain>
        <tissue evidence="18">Leaf</tissue>
    </source>
</reference>
<evidence type="ECO:0000256" key="6">
    <source>
        <dbReference type="ARBA" id="ARBA00022832"/>
    </source>
</evidence>
<comment type="pathway">
    <text evidence="14">Lipid metabolism; oxylipin biosynthesis.</text>
</comment>
<dbReference type="PROSITE" id="PS51393">
    <property type="entry name" value="LIPOXYGENASE_3"/>
    <property type="match status" value="1"/>
</dbReference>
<keyword evidence="6" id="KW-0276">Fatty acid metabolism</keyword>
<feature type="region of interest" description="Disordered" evidence="15">
    <location>
        <begin position="257"/>
        <end position="291"/>
    </location>
</feature>
<evidence type="ECO:0000256" key="1">
    <source>
        <dbReference type="ARBA" id="ARBA00001962"/>
    </source>
</evidence>
<keyword evidence="10" id="KW-0443">Lipid metabolism</keyword>
<keyword evidence="3 14" id="KW-0444">Lipid biosynthesis</keyword>
<dbReference type="InterPro" id="IPR013819">
    <property type="entry name" value="LipOase_C"/>
</dbReference>
<dbReference type="InterPro" id="IPR001246">
    <property type="entry name" value="LipOase_plant"/>
</dbReference>
<dbReference type="UniPathway" id="UPA00382"/>
<accession>A0A5J5C7E9</accession>
<dbReference type="EC" id="1.13.11.-" evidence="14"/>
<keyword evidence="5 14" id="KW-0925">Oxylipin biosynthesis</keyword>
<evidence type="ECO:0000256" key="5">
    <source>
        <dbReference type="ARBA" id="ARBA00022767"/>
    </source>
</evidence>
<evidence type="ECO:0000256" key="2">
    <source>
        <dbReference type="ARBA" id="ARBA00009419"/>
    </source>
</evidence>
<dbReference type="AlphaFoldDB" id="A0A5J5C7E9"/>
<dbReference type="Gene3D" id="2.60.60.20">
    <property type="entry name" value="PLAT/LH2 domain"/>
    <property type="match status" value="1"/>
</dbReference>
<evidence type="ECO:0000256" key="3">
    <source>
        <dbReference type="ARBA" id="ARBA00022516"/>
    </source>
</evidence>
<comment type="similarity">
    <text evidence="2 13">Belongs to the lipoxygenase family.</text>
</comment>
<dbReference type="InterPro" id="IPR000907">
    <property type="entry name" value="LipOase"/>
</dbReference>
<comment type="cofactor">
    <cofactor evidence="1 13">
        <name>Fe cation</name>
        <dbReference type="ChEBI" id="CHEBI:24875"/>
    </cofactor>
</comment>
<dbReference type="FunFam" id="3.10.450.60:FF:000005">
    <property type="entry name" value="Lipoxygenase"/>
    <property type="match status" value="1"/>
</dbReference>
<dbReference type="InterPro" id="IPR020834">
    <property type="entry name" value="LipOase_CS"/>
</dbReference>
<proteinExistence type="inferred from homology"/>
<evidence type="ECO:0000256" key="7">
    <source>
        <dbReference type="ARBA" id="ARBA00022964"/>
    </source>
</evidence>
<dbReference type="PRINTS" id="PR00087">
    <property type="entry name" value="LIPOXYGENASE"/>
</dbReference>
<evidence type="ECO:0000313" key="18">
    <source>
        <dbReference type="EMBL" id="KAA8549842.1"/>
    </source>
</evidence>
<keyword evidence="7 13" id="KW-0223">Dioxygenase</keyword>
<organism evidence="18 19">
    <name type="scientific">Nyssa sinensis</name>
    <dbReference type="NCBI Taxonomy" id="561372"/>
    <lineage>
        <taxon>Eukaryota</taxon>
        <taxon>Viridiplantae</taxon>
        <taxon>Streptophyta</taxon>
        <taxon>Embryophyta</taxon>
        <taxon>Tracheophyta</taxon>
        <taxon>Spermatophyta</taxon>
        <taxon>Magnoliopsida</taxon>
        <taxon>eudicotyledons</taxon>
        <taxon>Gunneridae</taxon>
        <taxon>Pentapetalae</taxon>
        <taxon>asterids</taxon>
        <taxon>Cornales</taxon>
        <taxon>Nyssaceae</taxon>
        <taxon>Nyssa</taxon>
    </lineage>
</organism>
<dbReference type="Gene3D" id="3.10.450.60">
    <property type="match status" value="1"/>
</dbReference>
<evidence type="ECO:0000256" key="12">
    <source>
        <dbReference type="PROSITE-ProRule" id="PRU00152"/>
    </source>
</evidence>
<dbReference type="Gene3D" id="1.20.245.10">
    <property type="entry name" value="Lipoxygenase-1, Domain 5"/>
    <property type="match status" value="1"/>
</dbReference>
<keyword evidence="9 13" id="KW-0408">Iron</keyword>
<evidence type="ECO:0000259" key="17">
    <source>
        <dbReference type="PROSITE" id="PS51393"/>
    </source>
</evidence>
<name>A0A5J5C7E9_9ASTE</name>
<dbReference type="InterPro" id="IPR036392">
    <property type="entry name" value="PLAT/LH2_dom_sf"/>
</dbReference>
<dbReference type="InterPro" id="IPR036226">
    <property type="entry name" value="LipOase_C_sf"/>
</dbReference>